<organism evidence="2 3">
    <name type="scientific">Candidatus Weimeria bifida</name>
    <dbReference type="NCBI Taxonomy" id="2599074"/>
    <lineage>
        <taxon>Bacteria</taxon>
        <taxon>Bacillati</taxon>
        <taxon>Bacillota</taxon>
        <taxon>Clostridia</taxon>
        <taxon>Lachnospirales</taxon>
        <taxon>Lachnospiraceae</taxon>
        <taxon>Candidatus Weimeria</taxon>
    </lineage>
</organism>
<evidence type="ECO:0000259" key="1">
    <source>
        <dbReference type="Pfam" id="PF10105"/>
    </source>
</evidence>
<proteinExistence type="predicted"/>
<feature type="domain" description="DUF2344" evidence="1">
    <location>
        <begin position="3"/>
        <end position="213"/>
    </location>
</feature>
<accession>A0A6N7IYU0</accession>
<protein>
    <submittedName>
        <fullName evidence="2">DUF2344 domain-containing protein</fullName>
    </submittedName>
</protein>
<reference evidence="2" key="1">
    <citation type="journal article" date="2020" name="Appl. Environ. Microbiol.">
        <title>Medium-Chain Fatty Acid Synthesis by 'Candidatus Weimeria bifida' gen. nov., sp. nov., and 'Candidatus Pseudoramibacter fermentans' sp. nov.</title>
        <authorList>
            <person name="Scarborough M.J."/>
            <person name="Myers K.S."/>
            <person name="Donohue T.J."/>
            <person name="Noguera D.R."/>
        </authorList>
    </citation>
    <scope>NUCLEOTIDE SEQUENCE</scope>
    <source>
        <strain evidence="2">LCO1.1</strain>
    </source>
</reference>
<gene>
    <name evidence="2" type="ORF">FRC54_06250</name>
</gene>
<evidence type="ECO:0000313" key="2">
    <source>
        <dbReference type="EMBL" id="MQN01517.1"/>
    </source>
</evidence>
<dbReference type="Pfam" id="PF10105">
    <property type="entry name" value="DUF2344"/>
    <property type="match status" value="1"/>
</dbReference>
<dbReference type="EMBL" id="VOGC01000006">
    <property type="protein sequence ID" value="MQN01517.1"/>
    <property type="molecule type" value="Genomic_DNA"/>
</dbReference>
<dbReference type="NCBIfam" id="TIGR03936">
    <property type="entry name" value="sam_1_link_chp"/>
    <property type="match status" value="1"/>
</dbReference>
<dbReference type="AlphaFoldDB" id="A0A6N7IYU0"/>
<sequence>MDIRVKFTKFGPVKYVGHLDLMRYFQKALRRSGLPLTFTKGFSPHPVLSFASPLGVGITSEGEYMDFSIEFALPVDEIQQKLSSQMAYGVEIRSVTERHDSRKAMAELMGASYLVYFKKISDDFTFDTSAIKSVIDSKVKKASSLVVTKKTKKSEREVDLLPLIYDIDVYDRFPAEKRDHYIPDWKDNGFLLSENDPAIYMKVCAKSSDNLKPELLMNSLFNENDTEDLFTIGIHRLDMFTTNEAGKLVPLGEKA</sequence>
<dbReference type="InterPro" id="IPR018768">
    <property type="entry name" value="DUF2344"/>
</dbReference>
<dbReference type="Proteomes" id="UP000460257">
    <property type="component" value="Unassembled WGS sequence"/>
</dbReference>
<name>A0A6N7IYU0_9FIRM</name>
<evidence type="ECO:0000313" key="3">
    <source>
        <dbReference type="Proteomes" id="UP000460257"/>
    </source>
</evidence>
<comment type="caution">
    <text evidence="2">The sequence shown here is derived from an EMBL/GenBank/DDBJ whole genome shotgun (WGS) entry which is preliminary data.</text>
</comment>
<keyword evidence="3" id="KW-1185">Reference proteome</keyword>